<dbReference type="Proteomes" id="UP000134313">
    <property type="component" value="Segment"/>
</dbReference>
<keyword evidence="6" id="KW-1185">Reference proteome</keyword>
<accession>E9M5P5</accession>
<dbReference type="RefSeq" id="YP_004207898.1">
    <property type="nucleotide sequence ID" value="NC_015049.1"/>
</dbReference>
<dbReference type="Pfam" id="PF03327">
    <property type="entry name" value="Herpes_VP19C"/>
    <property type="match status" value="1"/>
</dbReference>
<evidence type="ECO:0000313" key="5">
    <source>
        <dbReference type="EMBL" id="ADW24485.1"/>
    </source>
</evidence>
<protein>
    <submittedName>
        <fullName evidence="4">Assembly/DNA maturation protein</fullName>
    </submittedName>
</protein>
<dbReference type="OrthoDB" id="11563at10239"/>
<dbReference type="GO" id="GO:0019069">
    <property type="term" value="P:viral capsid assembly"/>
    <property type="evidence" value="ECO:0007669"/>
    <property type="project" value="InterPro"/>
</dbReference>
<dbReference type="GeneID" id="10192253"/>
<reference evidence="6 7" key="1">
    <citation type="journal article" date="2011" name="J. Virol.">
        <title>Identification and sequencing of a novel rodent gammaherpesvirus that establishes acute and latent infection in laboratory mice.</title>
        <authorList>
            <person name="Loh J."/>
            <person name="Zhao G."/>
            <person name="Nelson C.A."/>
            <person name="Coder P."/>
            <person name="Droit L."/>
            <person name="Handley S.A."/>
            <person name="Johnson L.S."/>
            <person name="Vachharajani P."/>
            <person name="Guzman H."/>
            <person name="Tesh R.B."/>
            <person name="Wang D."/>
            <person name="Fremont D.H."/>
            <person name="Virgin H.W."/>
        </authorList>
    </citation>
    <scope>NUCLEOTIDE SEQUENCE [LARGE SCALE GENOMIC DNA]</scope>
</reference>
<name>E9M5P5_9GAMA</name>
<keyword evidence="3" id="KW-0946">Virion</keyword>
<dbReference type="GO" id="GO:0019028">
    <property type="term" value="C:viral capsid"/>
    <property type="evidence" value="ECO:0007669"/>
    <property type="project" value="UniProtKB-KW"/>
</dbReference>
<evidence type="ECO:0000313" key="7">
    <source>
        <dbReference type="Proteomes" id="UP000164320"/>
    </source>
</evidence>
<dbReference type="EMBL" id="HQ698924">
    <property type="protein sequence ID" value="ADW24485.1"/>
    <property type="molecule type" value="Genomic_DNA"/>
</dbReference>
<evidence type="ECO:0000313" key="4">
    <source>
        <dbReference type="EMBL" id="ADW24403.1"/>
    </source>
</evidence>
<dbReference type="EMBL" id="HQ221963">
    <property type="protein sequence ID" value="ADW24403.1"/>
    <property type="molecule type" value="Genomic_DNA"/>
</dbReference>
<gene>
    <name evidence="5" type="ORF">RHVP-L.62</name>
    <name evidence="4" type="ORF">RHVP.62</name>
</gene>
<evidence type="ECO:0000256" key="1">
    <source>
        <dbReference type="ARBA" id="ARBA00022561"/>
    </source>
</evidence>
<sequence length="329" mass="36509">MNNLQRVANGLLGQLPDLGSAVSLTDGKKFALGIRAELGKYAYGLHQAPELLFDAFRRGAKSLRVYGNYLVHAGTVSSWEVVGTPMFLFLDGKGSTNVDRLFTPISLVKLGNHPQDIAPGSHKMANILYGNESGLSETIPNFQQLMETRKFHSHLIFAGPMLKITPSSFVGKVSTVSRGEVVEDDSYSGHCSLRLPAEFFTDLGKQNTFNYYGMLPATPRAYIYACLCYLQHPGEETFLVQAYFRTLVCGPELLSLVRAHFLRHIITCHANFPNEFNLDHLKFGFICKLGYFPEDVVVTRESVGVRGSNLIVVNIPRFTVDPGSWEPIV</sequence>
<keyword evidence="1" id="KW-0167">Capsid protein</keyword>
<dbReference type="KEGG" id="vg:10192253"/>
<dbReference type="GO" id="GO:0003677">
    <property type="term" value="F:DNA binding"/>
    <property type="evidence" value="ECO:0007669"/>
    <property type="project" value="InterPro"/>
</dbReference>
<evidence type="ECO:0000256" key="3">
    <source>
        <dbReference type="ARBA" id="ARBA00022844"/>
    </source>
</evidence>
<dbReference type="InterPro" id="IPR004999">
    <property type="entry name" value="Herpes_1"/>
</dbReference>
<keyword evidence="2" id="KW-1048">Host nucleus</keyword>
<proteinExistence type="predicted"/>
<evidence type="ECO:0000256" key="2">
    <source>
        <dbReference type="ARBA" id="ARBA00022562"/>
    </source>
</evidence>
<evidence type="ECO:0000313" key="6">
    <source>
        <dbReference type="Proteomes" id="UP000134313"/>
    </source>
</evidence>
<organism evidence="4 6">
    <name type="scientific">Cricetid gammaherpesvirus 2</name>
    <dbReference type="NCBI Taxonomy" id="1605972"/>
    <lineage>
        <taxon>Viruses</taxon>
        <taxon>Duplodnaviria</taxon>
        <taxon>Heunggongvirae</taxon>
        <taxon>Peploviricota</taxon>
        <taxon>Herviviricetes</taxon>
        <taxon>Herpesvirales</taxon>
        <taxon>Orthoherpesviridae</taxon>
        <taxon>Gammaherpesvirinae</taxon>
        <taxon>Rhadinovirus</taxon>
        <taxon>Rhadinovirus cricetidgamma2</taxon>
    </lineage>
</organism>
<dbReference type="Proteomes" id="UP000164320">
    <property type="component" value="Genome"/>
</dbReference>